<dbReference type="AlphaFoldDB" id="A0A0G0TXL8"/>
<dbReference type="Proteomes" id="UP000034881">
    <property type="component" value="Unassembled WGS sequence"/>
</dbReference>
<evidence type="ECO:0000256" key="4">
    <source>
        <dbReference type="RuleBase" id="RU000562"/>
    </source>
</evidence>
<comment type="subunit">
    <text evidence="3">Part of the 50S ribosomal subunit. Contacts protein L20.</text>
</comment>
<dbReference type="GO" id="GO:0005737">
    <property type="term" value="C:cytoplasm"/>
    <property type="evidence" value="ECO:0007669"/>
    <property type="project" value="UniProtKB-ARBA"/>
</dbReference>
<evidence type="ECO:0000256" key="3">
    <source>
        <dbReference type="HAMAP-Rule" id="MF_01363"/>
    </source>
</evidence>
<dbReference type="InterPro" id="IPR036164">
    <property type="entry name" value="bL21-like_sf"/>
</dbReference>
<proteinExistence type="inferred from homology"/>
<organism evidence="5 6">
    <name type="scientific">Candidatus Daviesbacteria bacterium GW2011_GWC2_40_12</name>
    <dbReference type="NCBI Taxonomy" id="1618431"/>
    <lineage>
        <taxon>Bacteria</taxon>
        <taxon>Candidatus Daviesiibacteriota</taxon>
    </lineage>
</organism>
<dbReference type="GO" id="GO:0006412">
    <property type="term" value="P:translation"/>
    <property type="evidence" value="ECO:0007669"/>
    <property type="project" value="UniProtKB-UniRule"/>
</dbReference>
<comment type="function">
    <text evidence="3 4">This protein binds to 23S rRNA in the presence of protein L20.</text>
</comment>
<evidence type="ECO:0000313" key="6">
    <source>
        <dbReference type="Proteomes" id="UP000034881"/>
    </source>
</evidence>
<keyword evidence="3 4" id="KW-0699">rRNA-binding</keyword>
<sequence length="116" mass="13107">MSNYAICEISGKQYKVVPGQNLEVDFLGEEGKDLEVNVLLLSDDGKLQIGSPFLKEKLTLKRVENIKGEKIRVSKFHAKANFRKTIGYRSKLTKVVWDLPVKKAEVKNEAKKSVKS</sequence>
<dbReference type="HAMAP" id="MF_01363">
    <property type="entry name" value="Ribosomal_bL21"/>
    <property type="match status" value="1"/>
</dbReference>
<dbReference type="Pfam" id="PF00829">
    <property type="entry name" value="Ribosomal_L21p"/>
    <property type="match status" value="1"/>
</dbReference>
<dbReference type="GO" id="GO:0019843">
    <property type="term" value="F:rRNA binding"/>
    <property type="evidence" value="ECO:0007669"/>
    <property type="project" value="UniProtKB-UniRule"/>
</dbReference>
<dbReference type="GO" id="GO:0003735">
    <property type="term" value="F:structural constituent of ribosome"/>
    <property type="evidence" value="ECO:0007669"/>
    <property type="project" value="InterPro"/>
</dbReference>
<gene>
    <name evidence="3" type="primary">rplU</name>
    <name evidence="5" type="ORF">UT77_C0001G0193</name>
</gene>
<dbReference type="EMBL" id="LBYB01000001">
    <property type="protein sequence ID" value="KKR42742.1"/>
    <property type="molecule type" value="Genomic_DNA"/>
</dbReference>
<comment type="caution">
    <text evidence="5">The sequence shown here is derived from an EMBL/GenBank/DDBJ whole genome shotgun (WGS) entry which is preliminary data.</text>
</comment>
<dbReference type="NCBIfam" id="TIGR00061">
    <property type="entry name" value="L21"/>
    <property type="match status" value="1"/>
</dbReference>
<reference evidence="5 6" key="1">
    <citation type="journal article" date="2015" name="Nature">
        <title>rRNA introns, odd ribosomes, and small enigmatic genomes across a large radiation of phyla.</title>
        <authorList>
            <person name="Brown C.T."/>
            <person name="Hug L.A."/>
            <person name="Thomas B.C."/>
            <person name="Sharon I."/>
            <person name="Castelle C.J."/>
            <person name="Singh A."/>
            <person name="Wilkins M.J."/>
            <person name="Williams K.H."/>
            <person name="Banfield J.F."/>
        </authorList>
    </citation>
    <scope>NUCLEOTIDE SEQUENCE [LARGE SCALE GENOMIC DNA]</scope>
</reference>
<dbReference type="InterPro" id="IPR028909">
    <property type="entry name" value="bL21-like"/>
</dbReference>
<keyword evidence="3 4" id="KW-0694">RNA-binding</keyword>
<protein>
    <recommendedName>
        <fullName evidence="3">Large ribosomal subunit protein bL21</fullName>
    </recommendedName>
</protein>
<dbReference type="InterPro" id="IPR001787">
    <property type="entry name" value="Ribosomal_bL21"/>
</dbReference>
<evidence type="ECO:0000313" key="5">
    <source>
        <dbReference type="EMBL" id="KKR42742.1"/>
    </source>
</evidence>
<evidence type="ECO:0000256" key="1">
    <source>
        <dbReference type="ARBA" id="ARBA00022980"/>
    </source>
</evidence>
<dbReference type="SUPFAM" id="SSF141091">
    <property type="entry name" value="L21p-like"/>
    <property type="match status" value="1"/>
</dbReference>
<name>A0A0G0TXL8_9BACT</name>
<dbReference type="GO" id="GO:0005840">
    <property type="term" value="C:ribosome"/>
    <property type="evidence" value="ECO:0007669"/>
    <property type="project" value="UniProtKB-KW"/>
</dbReference>
<dbReference type="GO" id="GO:1990904">
    <property type="term" value="C:ribonucleoprotein complex"/>
    <property type="evidence" value="ECO:0007669"/>
    <property type="project" value="UniProtKB-KW"/>
</dbReference>
<keyword evidence="2 3" id="KW-0687">Ribonucleoprotein</keyword>
<evidence type="ECO:0000256" key="2">
    <source>
        <dbReference type="ARBA" id="ARBA00023274"/>
    </source>
</evidence>
<comment type="similarity">
    <text evidence="3 4">Belongs to the bacterial ribosomal protein bL21 family.</text>
</comment>
<keyword evidence="1 3" id="KW-0689">Ribosomal protein</keyword>
<accession>A0A0G0TXL8</accession>